<dbReference type="InterPro" id="IPR059138">
    <property type="entry name" value="Pico_VP1"/>
</dbReference>
<dbReference type="InterPro" id="IPR000199">
    <property type="entry name" value="Peptidase_C3A/C3B_picornavir"/>
</dbReference>
<evidence type="ECO:0000256" key="4">
    <source>
        <dbReference type="ARBA" id="ARBA00022448"/>
    </source>
</evidence>
<proteinExistence type="predicted"/>
<evidence type="ECO:0000259" key="35">
    <source>
        <dbReference type="PROSITE" id="PS51874"/>
    </source>
</evidence>
<dbReference type="Pfam" id="PF00910">
    <property type="entry name" value="RNA_helicase"/>
    <property type="match status" value="1"/>
</dbReference>
<evidence type="ECO:0000256" key="25">
    <source>
        <dbReference type="ARBA" id="ARBA00023039"/>
    </source>
</evidence>
<dbReference type="SUPFAM" id="SSF89043">
    <property type="entry name" value="Soluble domain of poliovirus core protein 3a"/>
    <property type="match status" value="1"/>
</dbReference>
<dbReference type="InterPro" id="IPR033703">
    <property type="entry name" value="Rhv-like"/>
</dbReference>
<dbReference type="InterPro" id="IPR027417">
    <property type="entry name" value="P-loop_NTPase"/>
</dbReference>
<keyword evidence="7" id="KW-0191">Covalent protein-RNA linkage</keyword>
<keyword evidence="25" id="KW-1182">Viral ion channel</keyword>
<dbReference type="InterPro" id="IPR007094">
    <property type="entry name" value="RNA-dir_pol_PSvirus"/>
</dbReference>
<evidence type="ECO:0000256" key="8">
    <source>
        <dbReference type="ARBA" id="ARBA00022553"/>
    </source>
</evidence>
<dbReference type="Gene3D" id="2.40.10.10">
    <property type="entry name" value="Trypsin-like serine proteases"/>
    <property type="match status" value="3"/>
</dbReference>
<dbReference type="GO" id="GO:0039694">
    <property type="term" value="P:viral RNA genome replication"/>
    <property type="evidence" value="ECO:0007669"/>
    <property type="project" value="InterPro"/>
</dbReference>
<dbReference type="InterPro" id="IPR001205">
    <property type="entry name" value="RNA-dir_pol_C"/>
</dbReference>
<keyword evidence="26" id="KW-0406">Ion transport</keyword>
<comment type="function">
    <text evidence="32">Forms an icosahedral capsid of pseudo T=3 symmetry with capsid proteins VP2 and VP3. The capsid is 300 Angstroms in diameter, composed of 60 copies of each capsid protein and enclosing the viral positive strand RNA genome.</text>
</comment>
<keyword evidence="19" id="KW-0347">Helicase</keyword>
<evidence type="ECO:0000256" key="30">
    <source>
        <dbReference type="ARBA" id="ARBA00023296"/>
    </source>
</evidence>
<dbReference type="GO" id="GO:0034220">
    <property type="term" value="P:monoatomic ion transmembrane transport"/>
    <property type="evidence" value="ECO:0007669"/>
    <property type="project" value="UniProtKB-KW"/>
</dbReference>
<feature type="domain" description="SF3 helicase" evidence="34">
    <location>
        <begin position="1311"/>
        <end position="1473"/>
    </location>
</feature>
<evidence type="ECO:0000256" key="29">
    <source>
        <dbReference type="ARBA" id="ARBA00023288"/>
    </source>
</evidence>
<keyword evidence="4" id="KW-0813">Transport</keyword>
<keyword evidence="21" id="KW-0067">ATP-binding</keyword>
<keyword evidence="28" id="KW-1035">Host cytoplasm</keyword>
<evidence type="ECO:0000256" key="15">
    <source>
        <dbReference type="ARBA" id="ARBA00022707"/>
    </source>
</evidence>
<reference evidence="36" key="1">
    <citation type="journal article" date="2016" name="ISME J.">
        <title>Deciphering the bat virome catalog to better understand the ecological diversity of bat viruses and the bat origin of emerging infectious diseases.</title>
        <authorList>
            <person name="Wu Z."/>
            <person name="Yang L."/>
            <person name="Ren X."/>
            <person name="He G."/>
            <person name="Zhang J."/>
            <person name="Yang J."/>
            <person name="Qian Z."/>
            <person name="Dong J."/>
            <person name="Sun L."/>
            <person name="Zhu Y."/>
            <person name="Du J."/>
            <person name="Yang F."/>
            <person name="Zhang S."/>
            <person name="Jin Q."/>
        </authorList>
    </citation>
    <scope>NUCLEOTIDE SEQUENCE</scope>
    <source>
        <strain evidence="36">BtRh-PicoV/SC2013</strain>
    </source>
</reference>
<dbReference type="Pfam" id="PF08727">
    <property type="entry name" value="P3A"/>
    <property type="match status" value="1"/>
</dbReference>
<dbReference type="InterPro" id="IPR014759">
    <property type="entry name" value="Helicase_SF3_ssRNA_vir"/>
</dbReference>
<dbReference type="InterPro" id="IPR002527">
    <property type="entry name" value="Pico_P2B"/>
</dbReference>
<dbReference type="Gene3D" id="1.20.960.20">
    <property type="match status" value="1"/>
</dbReference>
<evidence type="ECO:0000256" key="26">
    <source>
        <dbReference type="ARBA" id="ARBA00023065"/>
    </source>
</evidence>
<dbReference type="GO" id="GO:0005198">
    <property type="term" value="F:structural molecule activity"/>
    <property type="evidence" value="ECO:0007669"/>
    <property type="project" value="InterPro"/>
</dbReference>
<dbReference type="InterPro" id="IPR043502">
    <property type="entry name" value="DNA/RNA_pol_sf"/>
</dbReference>
<feature type="domain" description="Peptidase C3" evidence="35">
    <location>
        <begin position="1694"/>
        <end position="1871"/>
    </location>
</feature>
<dbReference type="PROSITE" id="PS51874">
    <property type="entry name" value="PCV_3C_PRO"/>
    <property type="match status" value="1"/>
</dbReference>
<dbReference type="InterPro" id="IPR043504">
    <property type="entry name" value="Peptidase_S1_PA_chymotrypsin"/>
</dbReference>
<dbReference type="Pfam" id="PF00680">
    <property type="entry name" value="RdRP_1"/>
    <property type="match status" value="1"/>
</dbReference>
<dbReference type="Gene3D" id="2.60.120.20">
    <property type="match status" value="3"/>
</dbReference>
<keyword evidence="30" id="KW-1160">Virus entry into host cell</keyword>
<keyword evidence="5" id="KW-0696">RNA-directed RNA polymerase</keyword>
<evidence type="ECO:0000256" key="7">
    <source>
        <dbReference type="ARBA" id="ARBA00022520"/>
    </source>
</evidence>
<evidence type="ECO:0000256" key="9">
    <source>
        <dbReference type="ARBA" id="ARBA00022561"/>
    </source>
</evidence>
<evidence type="ECO:0000256" key="17">
    <source>
        <dbReference type="ARBA" id="ARBA00022801"/>
    </source>
</evidence>
<dbReference type="GO" id="GO:0003723">
    <property type="term" value="F:RNA binding"/>
    <property type="evidence" value="ECO:0007669"/>
    <property type="project" value="InterPro"/>
</dbReference>
<evidence type="ECO:0000256" key="18">
    <source>
        <dbReference type="ARBA" id="ARBA00022804"/>
    </source>
</evidence>
<sequence>MPVKVNSISFLEAILSKEGRKRINVFIYTKNRTAWIVYSKVLMSSNNNRQRISNRGIAASRNDVGDRHELSSGGGNITMVNYYGAQYAQAHANPSNQMDPEKFTKPLADIAAATTGPALKSPTVEEAGYSDRIMQLTAGNSTLTTQEAAQAIVGYGVWPDYDVGVGHAIDKETKPGPAVERFYTLDSMYWNQTWRGRVIRLPGALTDLGMFGQNCQFHFLMRTGFCVHVQINASKFHQGMLLVAMVPEAQHPTLGSNDIADLSEETLKEIPVPQMTIFPHQLINLRTNNSATIIYPYTNCTPAENALTHNFVSLYIVPIVPLKFEAGASTTIPITVSIAPMFSTFSGLRNRVTTQGIPVFQVPGSGQFITTLRNEGYPALPDYQETPLHNIPGEVTNLLEVCQIDTFANLGASELSFTIDVSNQTNVGGKIKDWDMSLNSMVLSSTYLSKCARWFTHYRGSVNLTFMFCGSAMATGKILIAYTPPGGDAPTTRKDAMLATHVVWDLGLQSSVTFTVPYISQSQYRYNNIDGNVFSYDGYISMFYQTNIVVPPGNPSTCQIVLLVSAARDFTLRLATDSAYFQGLGDDLGNIINGSIQTTVQDVLRPATGLAQEVPSTLSVHTGESGVLTAPETGASATTEAGAMIETRSVPTEYSARETSVANFLSRYAMFAAFDMRAGSTAAVGEFRVLDLRFSEEASTHKALIAKYRMFTYLRMGYDIVAVVSPKANLRDRVHMPVPPKFQMMFIPPGCPAPRVVNGPEWYLPTTPSVYFSVDQPFASMRLPFMGVMSTFASRYDGFYSFQVNNPRNYGYFPGNDIGRLAIRTVTDEVTVNSDLVDYRVIIYARPTMVRAWIPRPIKSLKTTATLSKSKGRVVFTDDPDADILHIGEGPMGDDLRVSNRGPRPVRRKVTHIPRFAREALQSTWLAWDTEARFSFHIFPVSRTDFIAPFHLFNNKLVFAPYGDEDFLLLSYTAVKCDLEHDLVLGRLDKPVFQRTIKLAKPEQAMWFACDNSDHSYGEKHTEWSFVNEIHVDEPFPHEQKDLISFPHPIPFGLCGSPLLTRDGIVAMATAGSETTSYFTNLHLVDWLKIEPIAEEQGLTDWFSDFASQLGSAFGEGAAEQVADKVQGMIDTSGISQLPNAACKDIMVLLTKVLCACVIISKSDDVLTTAVSVGVMIGIDFLTTSPFSYLRSKVAEICGIVYADEQGPSEWIKEFNAACTAAKGLEWIGEKLSKFVEWVRKMFEKEDRHRKKFMKQLEDLPLLMESIDKIMASRGQYKDEDVRRICGKMRQLKLGADIYGVQRNQATHQIVRYYQKAMSILQAMTQGRSEPVALLVHGTPGTGKSLATEIIGRALTQKLGGNRPYSLPPDPKHFDGYAQQPVVIMDDVGQNPDGEDLKLFCQMVSSTEFVVPMAALEEKGMSFTSKFVLASTNCNMLSPPTIAEPAALKRRFFLDLFIEVDTDYKKHDKLTANTALDKCSHPAVNFKHCCPLICGKAIRLKDMRTMKMFTLDEVVSMLYAEHLNRQGCGSKLEAIFQGPPQNDIVPCEWNDEARRRGVALVTEDEWFETDYDKEESVLLTIEEQRSRGIEQPKPAPKEVADLLMAVPTDEVIKYCKSQGWLVPACVTIKRTKNSTMDWIRRLSYGLSILSSLTAVCGFIYMLYKIFASVQGPYTGTAQKSIKKPELKRKAVAQGPDLEFAQKLMNSNIIPVETSNGAYSALAMYDTWLLLPKHSQPGDSVHLDGQPHDVLDMVELENTQGSLELVAVKVDRPTKYRDIRKYIPDHFSTEGDCMLVVNNRNFQRMFCPVGRVTAFGFLNLSCKPTYNTCTYRYPTKSGQCGGVVCKSGKIIGLHIGGDGLNGYAAILTKRIVGAIEQGAVVRKEKTPFKPINLNSKTKFHPSVFFDVFPGTKEPAALHPKDKRLEVDLDEAMFAKHKGNTDIPIDDDLRVAIDHYTEQIRPLMPANLTEPLSMDEVVYGTENLEGLDLSTSAGFPYVIKNTRKRDLIPERGQPLTKLLDALDLYGYDLPYVTYLKDELRPVEKIKKGKTRLIECSSMNDTIRMKTTFGRLFQTFHANPGTVTGSAVGCNPDVDWSKFYAEMGDNPLIAYDYSNFDASLGSVWFEALKQVLRKLGYDEIQLRCIDHVKNSTHLYKDTIYDVEGGMPSGCSGTSIFNSIINNLIIRTLILKSYKSIDLDRLRIIAYGDDVIISYPYQLDAAALAECGKEFNLTMTPADKSDAFNEVTWDTVTFLKRRFVPDKHFPFLVHPVFPMEEIMDSIRWTKSAANTQQHVTSLCLLAWHNGQEVYEDFVEKVRSVPVGRALHLPPYSALYREWLDQF</sequence>
<keyword evidence="29" id="KW-0449">Lipoprotein</keyword>
<dbReference type="SUPFAM" id="SSF52540">
    <property type="entry name" value="P-loop containing nucleoside triphosphate hydrolases"/>
    <property type="match status" value="1"/>
</dbReference>
<dbReference type="InterPro" id="IPR043128">
    <property type="entry name" value="Rev_trsase/Diguanyl_cyclase"/>
</dbReference>
<dbReference type="PROSITE" id="PS50507">
    <property type="entry name" value="RDRP_SSRNA_POS"/>
    <property type="match status" value="1"/>
</dbReference>
<keyword evidence="11" id="KW-0645">Protease</keyword>
<keyword evidence="14" id="KW-1143">T=pseudo3 icosahedral capsid protein</keyword>
<dbReference type="GO" id="GO:0003724">
    <property type="term" value="F:RNA helicase activity"/>
    <property type="evidence" value="ECO:0007669"/>
    <property type="project" value="InterPro"/>
</dbReference>
<dbReference type="InterPro" id="IPR000605">
    <property type="entry name" value="Helicase_SF3_ssDNA/RNA_vir"/>
</dbReference>
<keyword evidence="12" id="KW-0808">Transferase</keyword>
<evidence type="ECO:0000256" key="16">
    <source>
        <dbReference type="ARBA" id="ARBA00022741"/>
    </source>
</evidence>
<evidence type="ECO:0000256" key="31">
    <source>
        <dbReference type="ARBA" id="ARBA00023303"/>
    </source>
</evidence>
<protein>
    <recommendedName>
        <fullName evidence="3">Genome polyprotein</fullName>
    </recommendedName>
</protein>
<evidence type="ECO:0000256" key="1">
    <source>
        <dbReference type="ARBA" id="ARBA00004295"/>
    </source>
</evidence>
<dbReference type="SUPFAM" id="SSF50494">
    <property type="entry name" value="Trypsin-like serine proteases"/>
    <property type="match status" value="2"/>
</dbReference>
<dbReference type="SUPFAM" id="SSF88633">
    <property type="entry name" value="Positive stranded ssRNA viruses"/>
    <property type="match status" value="2"/>
</dbReference>
<evidence type="ECO:0000256" key="21">
    <source>
        <dbReference type="ARBA" id="ARBA00022840"/>
    </source>
</evidence>
<dbReference type="InterPro" id="IPR014838">
    <property type="entry name" value="P3A"/>
</dbReference>
<dbReference type="InterPro" id="IPR036203">
    <property type="entry name" value="P3A_soluble_dom"/>
</dbReference>
<dbReference type="GO" id="GO:0019062">
    <property type="term" value="P:virion attachment to host cell"/>
    <property type="evidence" value="ECO:0007669"/>
    <property type="project" value="UniProtKB-KW"/>
</dbReference>
<dbReference type="GO" id="GO:0019028">
    <property type="term" value="C:viral capsid"/>
    <property type="evidence" value="ECO:0007669"/>
    <property type="project" value="UniProtKB-KW"/>
</dbReference>
<dbReference type="InterPro" id="IPR029053">
    <property type="entry name" value="Viral_coat"/>
</dbReference>
<dbReference type="GO" id="GO:0046718">
    <property type="term" value="P:symbiont entry into host cell"/>
    <property type="evidence" value="ECO:0007669"/>
    <property type="project" value="UniProtKB-KW"/>
</dbReference>
<accession>A0A0D3MCC5</accession>
<keyword evidence="24" id="KW-0693">Viral RNA replication</keyword>
<evidence type="ECO:0000256" key="28">
    <source>
        <dbReference type="ARBA" id="ARBA00023200"/>
    </source>
</evidence>
<dbReference type="GO" id="GO:0015267">
    <property type="term" value="F:channel activity"/>
    <property type="evidence" value="ECO:0007669"/>
    <property type="project" value="UniProtKB-KW"/>
</dbReference>
<keyword evidence="31" id="KW-0407">Ion channel</keyword>
<dbReference type="GO" id="GO:0004197">
    <property type="term" value="F:cysteine-type endopeptidase activity"/>
    <property type="evidence" value="ECO:0007669"/>
    <property type="project" value="InterPro"/>
</dbReference>
<evidence type="ECO:0000256" key="23">
    <source>
        <dbReference type="ARBA" id="ARBA00022870"/>
    </source>
</evidence>
<keyword evidence="27" id="KW-0472">Membrane</keyword>
<dbReference type="Gene3D" id="6.10.20.20">
    <property type="entry name" value="Poliovirus 3A protein-like"/>
    <property type="match status" value="1"/>
</dbReference>
<keyword evidence="6" id="KW-1036">Host cytoplasmic vesicle</keyword>
<feature type="domain" description="RdRp catalytic" evidence="33">
    <location>
        <begin position="2103"/>
        <end position="2219"/>
    </location>
</feature>
<dbReference type="GO" id="GO:0044162">
    <property type="term" value="C:host cell cytoplasmic vesicle membrane"/>
    <property type="evidence" value="ECO:0007669"/>
    <property type="project" value="UniProtKB-SubCell"/>
</dbReference>
<dbReference type="GO" id="GO:0006351">
    <property type="term" value="P:DNA-templated transcription"/>
    <property type="evidence" value="ECO:0007669"/>
    <property type="project" value="InterPro"/>
</dbReference>
<evidence type="ECO:0000256" key="11">
    <source>
        <dbReference type="ARBA" id="ARBA00022670"/>
    </source>
</evidence>
<evidence type="ECO:0000256" key="12">
    <source>
        <dbReference type="ARBA" id="ARBA00022679"/>
    </source>
</evidence>
<keyword evidence="9" id="KW-0167">Capsid protein</keyword>
<keyword evidence="23" id="KW-1043">Host membrane</keyword>
<dbReference type="Pfam" id="PF00073">
    <property type="entry name" value="Rhv"/>
    <property type="match status" value="2"/>
</dbReference>
<keyword evidence="15" id="KW-0519">Myristate</keyword>
<dbReference type="SUPFAM" id="SSF56672">
    <property type="entry name" value="DNA/RNA polymerases"/>
    <property type="match status" value="1"/>
</dbReference>
<keyword evidence="20" id="KW-0788">Thiol protease</keyword>
<keyword evidence="17" id="KW-0378">Hydrolase</keyword>
<dbReference type="Pfam" id="PF00548">
    <property type="entry name" value="Peptidase_C3"/>
    <property type="match status" value="1"/>
</dbReference>
<evidence type="ECO:0000256" key="6">
    <source>
        <dbReference type="ARBA" id="ARBA00022488"/>
    </source>
</evidence>
<evidence type="ECO:0000256" key="3">
    <source>
        <dbReference type="ARBA" id="ARBA00020107"/>
    </source>
</evidence>
<keyword evidence="13" id="KW-0548">Nucleotidyltransferase</keyword>
<organism evidence="36">
    <name type="scientific">Bat picornavirus</name>
    <dbReference type="NCBI Taxonomy" id="1281456"/>
    <lineage>
        <taxon>Viruses</taxon>
        <taxon>Riboviria</taxon>
        <taxon>Orthornavirae</taxon>
        <taxon>Pisuviricota</taxon>
        <taxon>Pisoniviricetes</taxon>
        <taxon>Picornavirales</taxon>
        <taxon>Picornaviridae</taxon>
        <taxon>Paavivirinae</taxon>
        <taxon>Shanbavirus</taxon>
        <taxon>Shanbavirus aminfuli</taxon>
        <taxon>Shanbavirus A</taxon>
    </lineage>
</organism>
<evidence type="ECO:0000256" key="22">
    <source>
        <dbReference type="ARBA" id="ARBA00022844"/>
    </source>
</evidence>
<evidence type="ECO:0000256" key="10">
    <source>
        <dbReference type="ARBA" id="ARBA00022581"/>
    </source>
</evidence>
<dbReference type="EMBL" id="KJ641693">
    <property type="protein sequence ID" value="AIF74257.1"/>
    <property type="molecule type" value="Genomic_RNA"/>
</dbReference>
<evidence type="ECO:0000256" key="32">
    <source>
        <dbReference type="ARBA" id="ARBA00045131"/>
    </source>
</evidence>
<evidence type="ECO:0000256" key="5">
    <source>
        <dbReference type="ARBA" id="ARBA00022484"/>
    </source>
</evidence>
<dbReference type="InterPro" id="IPR044067">
    <property type="entry name" value="PCV_3C_PRO"/>
</dbReference>
<evidence type="ECO:0000256" key="19">
    <source>
        <dbReference type="ARBA" id="ARBA00022806"/>
    </source>
</evidence>
<dbReference type="GO" id="GO:0003968">
    <property type="term" value="F:RNA-directed RNA polymerase activity"/>
    <property type="evidence" value="ECO:0007669"/>
    <property type="project" value="UniProtKB-KW"/>
</dbReference>
<dbReference type="Gene3D" id="3.30.70.270">
    <property type="match status" value="1"/>
</dbReference>
<dbReference type="InterPro" id="IPR009003">
    <property type="entry name" value="Peptidase_S1_PA"/>
</dbReference>
<evidence type="ECO:0000256" key="2">
    <source>
        <dbReference type="ARBA" id="ARBA00004328"/>
    </source>
</evidence>
<evidence type="ECO:0000313" key="36">
    <source>
        <dbReference type="EMBL" id="AIF74257.1"/>
    </source>
</evidence>
<dbReference type="GO" id="GO:0005524">
    <property type="term" value="F:ATP binding"/>
    <property type="evidence" value="ECO:0007669"/>
    <property type="project" value="UniProtKB-KW"/>
</dbReference>
<keyword evidence="22" id="KW-0946">Virion</keyword>
<dbReference type="Pfam" id="PF01552">
    <property type="entry name" value="Pico_P2B"/>
    <property type="match status" value="1"/>
</dbReference>
<evidence type="ECO:0000259" key="34">
    <source>
        <dbReference type="PROSITE" id="PS51218"/>
    </source>
</evidence>
<dbReference type="PROSITE" id="PS51218">
    <property type="entry name" value="SF3_HELICASE_2"/>
    <property type="match status" value="1"/>
</dbReference>
<dbReference type="Gene3D" id="4.10.880.10">
    <property type="entry name" value="Poliovirus 3D polymerase Domain 1 (Nucleotidyltransferase)"/>
    <property type="match status" value="2"/>
</dbReference>
<dbReference type="Pfam" id="PF22663">
    <property type="entry name" value="Rhv_5"/>
    <property type="match status" value="1"/>
</dbReference>
<dbReference type="InterPro" id="IPR001676">
    <property type="entry name" value="Picornavirus_capsid"/>
</dbReference>
<evidence type="ECO:0000259" key="33">
    <source>
        <dbReference type="PROSITE" id="PS50507"/>
    </source>
</evidence>
<dbReference type="GO" id="GO:0017111">
    <property type="term" value="F:ribonucleoside triphosphate phosphatase activity"/>
    <property type="evidence" value="ECO:0007669"/>
    <property type="project" value="InterPro"/>
</dbReference>
<evidence type="ECO:0000256" key="14">
    <source>
        <dbReference type="ARBA" id="ARBA00022706"/>
    </source>
</evidence>
<evidence type="ECO:0000256" key="27">
    <source>
        <dbReference type="ARBA" id="ARBA00023136"/>
    </source>
</evidence>
<comment type="subcellular location">
    <subcellularLocation>
        <location evidence="1">Host cytoplasmic vesicle membrane</location>
        <topology evidence="1">Peripheral membrane protein</topology>
        <orientation evidence="1">Cytoplasmic side</orientation>
    </subcellularLocation>
    <subcellularLocation>
        <location evidence="2">Virion</location>
    </subcellularLocation>
</comment>
<name>A0A0D3MCC5_9PICO</name>
<keyword evidence="10" id="KW-0945">Host-virus interaction</keyword>
<keyword evidence="8" id="KW-0597">Phosphoprotein</keyword>
<dbReference type="GO" id="GO:0006508">
    <property type="term" value="P:proteolysis"/>
    <property type="evidence" value="ECO:0007669"/>
    <property type="project" value="UniProtKB-KW"/>
</dbReference>
<evidence type="ECO:0000256" key="20">
    <source>
        <dbReference type="ARBA" id="ARBA00022807"/>
    </source>
</evidence>
<evidence type="ECO:0000256" key="24">
    <source>
        <dbReference type="ARBA" id="ARBA00022953"/>
    </source>
</evidence>
<keyword evidence="18" id="KW-1161">Viral attachment to host cell</keyword>
<keyword evidence="16" id="KW-0547">Nucleotide-binding</keyword>
<evidence type="ECO:0000256" key="13">
    <source>
        <dbReference type="ARBA" id="ARBA00022695"/>
    </source>
</evidence>
<dbReference type="CDD" id="cd00205">
    <property type="entry name" value="rhv_like"/>
    <property type="match status" value="3"/>
</dbReference>